<evidence type="ECO:0000313" key="4">
    <source>
        <dbReference type="Proteomes" id="UP000257055"/>
    </source>
</evidence>
<comment type="similarity">
    <text evidence="1">Belongs to the YggT family.</text>
</comment>
<evidence type="ECO:0000313" key="3">
    <source>
        <dbReference type="EMBL" id="RDX02346.1"/>
    </source>
</evidence>
<proteinExistence type="inferred from homology"/>
<accession>A0A3D8TTC0</accession>
<dbReference type="Pfam" id="PF02325">
    <property type="entry name" value="CCB3_YggT"/>
    <property type="match status" value="1"/>
</dbReference>
<name>A0A3D8TTC0_9LIST</name>
<dbReference type="PANTHER" id="PTHR33219">
    <property type="entry name" value="YLMG HOMOLOG PROTEIN 2, CHLOROPLASTIC"/>
    <property type="match status" value="1"/>
</dbReference>
<keyword evidence="2" id="KW-0472">Membrane</keyword>
<keyword evidence="2" id="KW-0812">Transmembrane</keyword>
<dbReference type="AlphaFoldDB" id="A0A3D8TTC0"/>
<dbReference type="GO" id="GO:0016020">
    <property type="term" value="C:membrane"/>
    <property type="evidence" value="ECO:0007669"/>
    <property type="project" value="InterPro"/>
</dbReference>
<reference evidence="4" key="1">
    <citation type="submission" date="2015-04" db="EMBL/GenBank/DDBJ databases">
        <authorList>
            <person name="Schardt J."/>
            <person name="Mueller-Herbst S."/>
            <person name="Scherer S."/>
            <person name="Huptas C."/>
        </authorList>
    </citation>
    <scope>NUCLEOTIDE SEQUENCE [LARGE SCALE GENOMIC DNA]</scope>
    <source>
        <strain evidence="4">Kiel-L1</strain>
    </source>
</reference>
<evidence type="ECO:0008006" key="5">
    <source>
        <dbReference type="Google" id="ProtNLM"/>
    </source>
</evidence>
<evidence type="ECO:0000256" key="2">
    <source>
        <dbReference type="SAM" id="Phobius"/>
    </source>
</evidence>
<dbReference type="InterPro" id="IPR003425">
    <property type="entry name" value="CCB3/YggT"/>
</dbReference>
<comment type="caution">
    <text evidence="3">The sequence shown here is derived from an EMBL/GenBank/DDBJ whole genome shotgun (WGS) entry which is preliminary data.</text>
</comment>
<feature type="transmembrane region" description="Helical" evidence="2">
    <location>
        <begin position="65"/>
        <end position="88"/>
    </location>
</feature>
<sequence length="98" mass="11489">MQTFLIQVVDVILFIIRYLPTLMFVYFLMSWFPGARESKIGRFLGRIFEPILEPFRRIIPPIGMFDISSLVAFIAFQFAMTVLTNLIYQYVVPLLYGI</sequence>
<protein>
    <recommendedName>
        <fullName evidence="5">Cell division protein</fullName>
    </recommendedName>
</protein>
<feature type="transmembrane region" description="Helical" evidence="2">
    <location>
        <begin position="12"/>
        <end position="32"/>
    </location>
</feature>
<keyword evidence="4" id="KW-1185">Reference proteome</keyword>
<dbReference type="PANTHER" id="PTHR33219:SF14">
    <property type="entry name" value="PROTEIN COFACTOR ASSEMBLY OF COMPLEX C SUBUNIT B CCB3, CHLOROPLASTIC-RELATED"/>
    <property type="match status" value="1"/>
</dbReference>
<dbReference type="EMBL" id="LARY01000001">
    <property type="protein sequence ID" value="RDX02346.1"/>
    <property type="molecule type" value="Genomic_DNA"/>
</dbReference>
<dbReference type="Proteomes" id="UP000257055">
    <property type="component" value="Unassembled WGS sequence"/>
</dbReference>
<organism evidence="3 4">
    <name type="scientific">Listeria kieliensis</name>
    <dbReference type="NCBI Taxonomy" id="1621700"/>
    <lineage>
        <taxon>Bacteria</taxon>
        <taxon>Bacillati</taxon>
        <taxon>Bacillota</taxon>
        <taxon>Bacilli</taxon>
        <taxon>Bacillales</taxon>
        <taxon>Listeriaceae</taxon>
        <taxon>Listeria</taxon>
    </lineage>
</organism>
<evidence type="ECO:0000256" key="1">
    <source>
        <dbReference type="ARBA" id="ARBA00010894"/>
    </source>
</evidence>
<gene>
    <name evidence="3" type="ORF">UR08_02180</name>
</gene>
<dbReference type="RefSeq" id="WP_115752024.1">
    <property type="nucleotide sequence ID" value="NZ_LARY01000001.1"/>
</dbReference>
<keyword evidence="2" id="KW-1133">Transmembrane helix</keyword>